<keyword evidence="3 7" id="KW-1133">Transmembrane helix</keyword>
<protein>
    <recommendedName>
        <fullName evidence="8">Rhodopsin domain-containing protein</fullName>
    </recommendedName>
</protein>
<evidence type="ECO:0000256" key="6">
    <source>
        <dbReference type="SAM" id="MobiDB-lite"/>
    </source>
</evidence>
<keyword evidence="2 7" id="KW-0812">Transmembrane</keyword>
<accession>A0A9P4PXK9</accession>
<sequence>MWTGLGLRATHVLEVGGPEIFIKFRQLLYADDLLWVTLVTVIKVSILHFYIRIFRQPAFVRAAYIVMGLCGLFWIGAFFATALFCVPPQKLWYASTPGTCGSSSAFYSGCATSDLIIDVIVILLPMPVLWNLQMPMARKIALMAIFAIGFIIISITAVRIKFMNELDLSDATYNLAQIGIFSAIVPLLGIINANLPVMPPAFKKLFKSTMLDTKAPSKDISGDSLQLNDWNRRGGPHSRVRGGDFERLDEPETPLVNLSRTT</sequence>
<dbReference type="GO" id="GO:0016020">
    <property type="term" value="C:membrane"/>
    <property type="evidence" value="ECO:0007669"/>
    <property type="project" value="UniProtKB-SubCell"/>
</dbReference>
<feature type="domain" description="Rhodopsin" evidence="8">
    <location>
        <begin position="24"/>
        <end position="203"/>
    </location>
</feature>
<evidence type="ECO:0000256" key="3">
    <source>
        <dbReference type="ARBA" id="ARBA00022989"/>
    </source>
</evidence>
<keyword evidence="4 7" id="KW-0472">Membrane</keyword>
<feature type="transmembrane region" description="Helical" evidence="7">
    <location>
        <begin position="104"/>
        <end position="128"/>
    </location>
</feature>
<dbReference type="PANTHER" id="PTHR33048:SF47">
    <property type="entry name" value="INTEGRAL MEMBRANE PROTEIN-RELATED"/>
    <property type="match status" value="1"/>
</dbReference>
<dbReference type="Proteomes" id="UP000799764">
    <property type="component" value="Unassembled WGS sequence"/>
</dbReference>
<evidence type="ECO:0000256" key="5">
    <source>
        <dbReference type="ARBA" id="ARBA00038359"/>
    </source>
</evidence>
<dbReference type="EMBL" id="MU001492">
    <property type="protein sequence ID" value="KAF2452115.1"/>
    <property type="molecule type" value="Genomic_DNA"/>
</dbReference>
<feature type="transmembrane region" description="Helical" evidence="7">
    <location>
        <begin position="33"/>
        <end position="51"/>
    </location>
</feature>
<feature type="transmembrane region" description="Helical" evidence="7">
    <location>
        <begin position="140"/>
        <end position="158"/>
    </location>
</feature>
<proteinExistence type="inferred from homology"/>
<reference evidence="9" key="1">
    <citation type="journal article" date="2020" name="Stud. Mycol.">
        <title>101 Dothideomycetes genomes: a test case for predicting lifestyles and emergence of pathogens.</title>
        <authorList>
            <person name="Haridas S."/>
            <person name="Albert R."/>
            <person name="Binder M."/>
            <person name="Bloem J."/>
            <person name="Labutti K."/>
            <person name="Salamov A."/>
            <person name="Andreopoulos B."/>
            <person name="Baker S."/>
            <person name="Barry K."/>
            <person name="Bills G."/>
            <person name="Bluhm B."/>
            <person name="Cannon C."/>
            <person name="Castanera R."/>
            <person name="Culley D."/>
            <person name="Daum C."/>
            <person name="Ezra D."/>
            <person name="Gonzalez J."/>
            <person name="Henrissat B."/>
            <person name="Kuo A."/>
            <person name="Liang C."/>
            <person name="Lipzen A."/>
            <person name="Lutzoni F."/>
            <person name="Magnuson J."/>
            <person name="Mondo S."/>
            <person name="Nolan M."/>
            <person name="Ohm R."/>
            <person name="Pangilinan J."/>
            <person name="Park H.-J."/>
            <person name="Ramirez L."/>
            <person name="Alfaro M."/>
            <person name="Sun H."/>
            <person name="Tritt A."/>
            <person name="Yoshinaga Y."/>
            <person name="Zwiers L.-H."/>
            <person name="Turgeon B."/>
            <person name="Goodwin S."/>
            <person name="Spatafora J."/>
            <person name="Crous P."/>
            <person name="Grigoriev I."/>
        </authorList>
    </citation>
    <scope>NUCLEOTIDE SEQUENCE</scope>
    <source>
        <strain evidence="9">CBS 690.94</strain>
    </source>
</reference>
<dbReference type="InterPro" id="IPR049326">
    <property type="entry name" value="Rhodopsin_dom_fungi"/>
</dbReference>
<feature type="transmembrane region" description="Helical" evidence="7">
    <location>
        <begin position="178"/>
        <end position="197"/>
    </location>
</feature>
<dbReference type="Pfam" id="PF20684">
    <property type="entry name" value="Fung_rhodopsin"/>
    <property type="match status" value="1"/>
</dbReference>
<dbReference type="AlphaFoldDB" id="A0A9P4PXK9"/>
<dbReference type="PANTHER" id="PTHR33048">
    <property type="entry name" value="PTH11-LIKE INTEGRAL MEMBRANE PROTEIN (AFU_ORTHOLOGUE AFUA_5G11245)"/>
    <property type="match status" value="1"/>
</dbReference>
<name>A0A9P4PXK9_9PLEO</name>
<feature type="non-terminal residue" evidence="9">
    <location>
        <position position="262"/>
    </location>
</feature>
<feature type="compositionally biased region" description="Basic and acidic residues" evidence="6">
    <location>
        <begin position="241"/>
        <end position="250"/>
    </location>
</feature>
<evidence type="ECO:0000256" key="7">
    <source>
        <dbReference type="SAM" id="Phobius"/>
    </source>
</evidence>
<comment type="similarity">
    <text evidence="5">Belongs to the SAT4 family.</text>
</comment>
<evidence type="ECO:0000259" key="8">
    <source>
        <dbReference type="Pfam" id="PF20684"/>
    </source>
</evidence>
<evidence type="ECO:0000256" key="1">
    <source>
        <dbReference type="ARBA" id="ARBA00004141"/>
    </source>
</evidence>
<comment type="subcellular location">
    <subcellularLocation>
        <location evidence="1">Membrane</location>
        <topology evidence="1">Multi-pass membrane protein</topology>
    </subcellularLocation>
</comment>
<gene>
    <name evidence="9" type="ORF">P171DRAFT_426500</name>
</gene>
<comment type="caution">
    <text evidence="9">The sequence shown here is derived from an EMBL/GenBank/DDBJ whole genome shotgun (WGS) entry which is preliminary data.</text>
</comment>
<evidence type="ECO:0000256" key="4">
    <source>
        <dbReference type="ARBA" id="ARBA00023136"/>
    </source>
</evidence>
<dbReference type="OrthoDB" id="10017208at2759"/>
<dbReference type="InterPro" id="IPR052337">
    <property type="entry name" value="SAT4-like"/>
</dbReference>
<feature type="transmembrane region" description="Helical" evidence="7">
    <location>
        <begin position="63"/>
        <end position="84"/>
    </location>
</feature>
<evidence type="ECO:0000313" key="9">
    <source>
        <dbReference type="EMBL" id="KAF2452115.1"/>
    </source>
</evidence>
<feature type="region of interest" description="Disordered" evidence="6">
    <location>
        <begin position="220"/>
        <end position="262"/>
    </location>
</feature>
<organism evidence="9 10">
    <name type="scientific">Karstenula rhodostoma CBS 690.94</name>
    <dbReference type="NCBI Taxonomy" id="1392251"/>
    <lineage>
        <taxon>Eukaryota</taxon>
        <taxon>Fungi</taxon>
        <taxon>Dikarya</taxon>
        <taxon>Ascomycota</taxon>
        <taxon>Pezizomycotina</taxon>
        <taxon>Dothideomycetes</taxon>
        <taxon>Pleosporomycetidae</taxon>
        <taxon>Pleosporales</taxon>
        <taxon>Massarineae</taxon>
        <taxon>Didymosphaeriaceae</taxon>
        <taxon>Karstenula</taxon>
    </lineage>
</organism>
<keyword evidence="10" id="KW-1185">Reference proteome</keyword>
<evidence type="ECO:0000313" key="10">
    <source>
        <dbReference type="Proteomes" id="UP000799764"/>
    </source>
</evidence>
<evidence type="ECO:0000256" key="2">
    <source>
        <dbReference type="ARBA" id="ARBA00022692"/>
    </source>
</evidence>